<evidence type="ECO:0000256" key="1">
    <source>
        <dbReference type="SAM" id="Phobius"/>
    </source>
</evidence>
<accession>A0A318ELN1</accession>
<feature type="transmembrane region" description="Helical" evidence="1">
    <location>
        <begin position="232"/>
        <end position="248"/>
    </location>
</feature>
<name>A0A318ELN1_9FIRM</name>
<feature type="transmembrane region" description="Helical" evidence="1">
    <location>
        <begin position="425"/>
        <end position="447"/>
    </location>
</feature>
<feature type="transmembrane region" description="Helical" evidence="1">
    <location>
        <begin position="594"/>
        <end position="615"/>
    </location>
</feature>
<feature type="transmembrane region" description="Helical" evidence="1">
    <location>
        <begin position="627"/>
        <end position="643"/>
    </location>
</feature>
<dbReference type="RefSeq" id="WP_110291098.1">
    <property type="nucleotide sequence ID" value="NZ_QICS01000005.1"/>
</dbReference>
<feature type="transmembrane region" description="Helical" evidence="1">
    <location>
        <begin position="358"/>
        <end position="382"/>
    </location>
</feature>
<feature type="transmembrane region" description="Helical" evidence="1">
    <location>
        <begin position="467"/>
        <end position="484"/>
    </location>
</feature>
<sequence length="682" mass="78109">MNRRNTNWKRNGIVVTAIILIAFLIECFGYNQSAIFHANDSITFDLSHQNDTIKIENDEELVPLTEDKIAEIELQKQNDKIVAELNNEEYVEQVDESLVEQDGVLARRVYQTTITLDIGTDYYIKKLHVTYPTDSDLGYGITRMLGGIQDGKSVYDSLNARLGESVTNVNGQADQIIISLSTSQEFTGKNVTVAISNEFHINYCRMLYLIGGMLAIAFLILNKSLFSKRLEFAFIILSLLFGSFMILFDGTNERSWDEQVHYESAYRASFGQMIQYTEAAIQMKGLVVPNYDSIEEKGIVADYLQERNDYSKADLKYQQRFVLYNVRAYLPQSIMLVLARICDLPFSWAYMLGKFGNLLFYTLMMALAIRIAKFGKIYIAAIGLLPTPLFLASVYAYDAFITALVFLGFILWLNEIIDKDKKIKWYIALAMILCFVVGTWSKTIYIVMMLLLCFLPKEKFDDKFKTAFFKVGIVAIVLMLLYTIKSPPITASSGYDAIQTNIQYFGDKRVANTSFVGQIKYIFQNPLIYTKILLRSLKNSAFDYLLGTSTWLLYAYLGRFPKIFAALTSVLILGISLFQTEADRKHILERKWKLLLAVMAFGVACLVWTGLYISYTGVGENYINGVQGRYYIPFILPLMFVFKNNKFKVNISTEMFHKIIFSIIIFINLYGTYVYFLKPLCF</sequence>
<dbReference type="Proteomes" id="UP000247523">
    <property type="component" value="Unassembled WGS sequence"/>
</dbReference>
<keyword evidence="1" id="KW-0472">Membrane</keyword>
<feature type="transmembrane region" description="Helical" evidence="1">
    <location>
        <begin position="12"/>
        <end position="31"/>
    </location>
</feature>
<dbReference type="Pfam" id="PF09913">
    <property type="entry name" value="DUF2142"/>
    <property type="match status" value="1"/>
</dbReference>
<protein>
    <submittedName>
        <fullName evidence="2">Putative membrane protein</fullName>
    </submittedName>
</protein>
<comment type="caution">
    <text evidence="2">The sequence shown here is derived from an EMBL/GenBank/DDBJ whole genome shotgun (WGS) entry which is preliminary data.</text>
</comment>
<keyword evidence="1" id="KW-0812">Transmembrane</keyword>
<reference evidence="2 3" key="1">
    <citation type="submission" date="2018-05" db="EMBL/GenBank/DDBJ databases">
        <title>Genomic Encyclopedia of Type Strains, Phase IV (KMG-IV): sequencing the most valuable type-strain genomes for metagenomic binning, comparative biology and taxonomic classification.</title>
        <authorList>
            <person name="Goeker M."/>
        </authorList>
    </citation>
    <scope>NUCLEOTIDE SEQUENCE [LARGE SCALE GENOMIC DNA]</scope>
    <source>
        <strain evidence="2 3">DSM 28816</strain>
    </source>
</reference>
<evidence type="ECO:0000313" key="2">
    <source>
        <dbReference type="EMBL" id="PXV90163.1"/>
    </source>
</evidence>
<feature type="transmembrane region" description="Helical" evidence="1">
    <location>
        <begin position="206"/>
        <end position="225"/>
    </location>
</feature>
<gene>
    <name evidence="2" type="ORF">C8E03_10570</name>
</gene>
<evidence type="ECO:0000313" key="3">
    <source>
        <dbReference type="Proteomes" id="UP000247523"/>
    </source>
</evidence>
<feature type="transmembrane region" description="Helical" evidence="1">
    <location>
        <begin position="655"/>
        <end position="676"/>
    </location>
</feature>
<proteinExistence type="predicted"/>
<feature type="transmembrane region" description="Helical" evidence="1">
    <location>
        <begin position="394"/>
        <end position="413"/>
    </location>
</feature>
<dbReference type="AlphaFoldDB" id="A0A318ELN1"/>
<organism evidence="2 3">
    <name type="scientific">Lachnotalea glycerini</name>
    <dbReference type="NCBI Taxonomy" id="1763509"/>
    <lineage>
        <taxon>Bacteria</taxon>
        <taxon>Bacillati</taxon>
        <taxon>Bacillota</taxon>
        <taxon>Clostridia</taxon>
        <taxon>Lachnospirales</taxon>
        <taxon>Lachnospiraceae</taxon>
        <taxon>Lachnotalea</taxon>
    </lineage>
</organism>
<dbReference type="InterPro" id="IPR018674">
    <property type="entry name" value="DUF2142_membrane"/>
</dbReference>
<keyword evidence="1" id="KW-1133">Transmembrane helix</keyword>
<dbReference type="EMBL" id="QICS01000005">
    <property type="protein sequence ID" value="PXV90163.1"/>
    <property type="molecule type" value="Genomic_DNA"/>
</dbReference>